<accession>A0ABM6KAZ4</accession>
<sequence>MCLIEKTQRNQMVTESVSALACAASLSGNVDHDIQGRKTVYTLSGGNIDLSRVSGLADA</sequence>
<evidence type="ECO:0000313" key="1">
    <source>
        <dbReference type="EMBL" id="ARF51581.1"/>
    </source>
</evidence>
<dbReference type="InterPro" id="IPR036052">
    <property type="entry name" value="TrpB-like_PALP_sf"/>
</dbReference>
<protein>
    <submittedName>
        <fullName evidence="1">Uncharacterized protein</fullName>
    </submittedName>
</protein>
<organism evidence="1 2">
    <name type="scientific">Pantoea stewartii subsp. stewartii DC283</name>
    <dbReference type="NCBI Taxonomy" id="660596"/>
    <lineage>
        <taxon>Bacteria</taxon>
        <taxon>Pseudomonadati</taxon>
        <taxon>Pseudomonadota</taxon>
        <taxon>Gammaproteobacteria</taxon>
        <taxon>Enterobacterales</taxon>
        <taxon>Erwiniaceae</taxon>
        <taxon>Pantoea</taxon>
    </lineage>
</organism>
<gene>
    <name evidence="1" type="ORF">DSJ_21265</name>
</gene>
<keyword evidence="2" id="KW-1185">Reference proteome</keyword>
<reference evidence="1 2" key="1">
    <citation type="submission" date="2016-10" db="EMBL/GenBank/DDBJ databases">
        <title>Complete Genome Assembly of Pantoea stewartii subsp. stewartii DC283, a Corn Pathogen.</title>
        <authorList>
            <person name="Duong D.A."/>
            <person name="Stevens A.M."/>
            <person name="Jensen R.V."/>
        </authorList>
    </citation>
    <scope>NUCLEOTIDE SEQUENCE [LARGE SCALE GENOMIC DNA]</scope>
    <source>
        <strain evidence="1 2">DC283</strain>
    </source>
</reference>
<name>A0ABM6KAZ4_PANSE</name>
<proteinExistence type="predicted"/>
<dbReference type="Proteomes" id="UP000192380">
    <property type="component" value="Chromosome"/>
</dbReference>
<dbReference type="Gene3D" id="3.40.50.1100">
    <property type="match status" value="1"/>
</dbReference>
<dbReference type="EMBL" id="CP017581">
    <property type="protein sequence ID" value="ARF51581.1"/>
    <property type="molecule type" value="Genomic_DNA"/>
</dbReference>
<evidence type="ECO:0000313" key="2">
    <source>
        <dbReference type="Proteomes" id="UP000192380"/>
    </source>
</evidence>